<evidence type="ECO:0000256" key="3">
    <source>
        <dbReference type="ARBA" id="ARBA00022679"/>
    </source>
</evidence>
<feature type="transmembrane region" description="Helical" evidence="17">
    <location>
        <begin position="316"/>
        <end position="340"/>
    </location>
</feature>
<dbReference type="GO" id="GO:0032153">
    <property type="term" value="C:cell division site"/>
    <property type="evidence" value="ECO:0007669"/>
    <property type="project" value="TreeGrafter"/>
</dbReference>
<keyword evidence="5" id="KW-0133">Cell shape</keyword>
<evidence type="ECO:0000256" key="11">
    <source>
        <dbReference type="ARBA" id="ARBA00038053"/>
    </source>
</evidence>
<organism evidence="18 19">
    <name type="scientific">Anaerosporobacter mobilis DSM 15930</name>
    <dbReference type="NCBI Taxonomy" id="1120996"/>
    <lineage>
        <taxon>Bacteria</taxon>
        <taxon>Bacillati</taxon>
        <taxon>Bacillota</taxon>
        <taxon>Clostridia</taxon>
        <taxon>Lachnospirales</taxon>
        <taxon>Lachnospiraceae</taxon>
        <taxon>Anaerosporobacter</taxon>
    </lineage>
</organism>
<evidence type="ECO:0000256" key="6">
    <source>
        <dbReference type="ARBA" id="ARBA00022984"/>
    </source>
</evidence>
<dbReference type="GO" id="GO:0008360">
    <property type="term" value="P:regulation of cell shape"/>
    <property type="evidence" value="ECO:0007669"/>
    <property type="project" value="UniProtKB-KW"/>
</dbReference>
<sequence>MARSESRSITQKKKRYSYYDYSLLFLTLFLVCFGLVMIYSTSSFNAQRMFGDSTHFVKQQGLAVVLGIAAMLVISKIDYRIFLKKVPILKIRFVTLIYIGAVSLQIAVLIFGREVKGAKRWIDLGFISFQPSDLSKIATILFVAYVVNLAPRRLDKITGFFRIAVYMAPLLGLIAKENLSTAIVIAGILVSICFVASRKKLYFIIVGILCVAVGSLYVFGVGYRSERVDVWRNVETHPKGYQILQGLFAIASGGIFGTGLGQSMQKLGFIPEAHNDMIFTIICEELGLFGAIAVILLFVLLLWRLFIIAINAPDLFGGLIAVGIMAHIAIQVILNIAVVSNSIPSTGIPLPFISYGGTSVSVLLAEIGVALSVSNQIRTER</sequence>
<dbReference type="PANTHER" id="PTHR30474:SF2">
    <property type="entry name" value="PEPTIDOGLYCAN GLYCOSYLTRANSFERASE FTSW-RELATED"/>
    <property type="match status" value="1"/>
</dbReference>
<evidence type="ECO:0000256" key="2">
    <source>
        <dbReference type="ARBA" id="ARBA00022676"/>
    </source>
</evidence>
<feature type="transmembrane region" description="Helical" evidence="17">
    <location>
        <begin position="202"/>
        <end position="223"/>
    </location>
</feature>
<feature type="transmembrane region" description="Helical" evidence="17">
    <location>
        <begin position="181"/>
        <end position="197"/>
    </location>
</feature>
<dbReference type="GO" id="GO:0005886">
    <property type="term" value="C:plasma membrane"/>
    <property type="evidence" value="ECO:0007669"/>
    <property type="project" value="TreeGrafter"/>
</dbReference>
<dbReference type="EC" id="2.4.99.28" evidence="14"/>
<evidence type="ECO:0000313" key="18">
    <source>
        <dbReference type="EMBL" id="SHL96987.1"/>
    </source>
</evidence>
<evidence type="ECO:0000256" key="13">
    <source>
        <dbReference type="ARBA" id="ARBA00041418"/>
    </source>
</evidence>
<comment type="function">
    <text evidence="16">Peptidoglycan polymerase that is essential for cell division.</text>
</comment>
<accession>A0A1M7EZM3</accession>
<feature type="transmembrane region" description="Helical" evidence="17">
    <location>
        <begin position="286"/>
        <end position="310"/>
    </location>
</feature>
<keyword evidence="7 17" id="KW-1133">Transmembrane helix</keyword>
<comment type="similarity">
    <text evidence="11">Belongs to the SEDS family. FtsW subfamily.</text>
</comment>
<dbReference type="GO" id="GO:0015648">
    <property type="term" value="F:lipid-linked peptidoglycan transporter activity"/>
    <property type="evidence" value="ECO:0007669"/>
    <property type="project" value="TreeGrafter"/>
</dbReference>
<feature type="transmembrane region" description="Helical" evidence="17">
    <location>
        <begin position="91"/>
        <end position="112"/>
    </location>
</feature>
<keyword evidence="4 17" id="KW-0812">Transmembrane</keyword>
<dbReference type="Pfam" id="PF01098">
    <property type="entry name" value="FTSW_RODA_SPOVE"/>
    <property type="match status" value="1"/>
</dbReference>
<keyword evidence="8 17" id="KW-0472">Membrane</keyword>
<gene>
    <name evidence="18" type="ORF">SAMN02746066_00294</name>
</gene>
<evidence type="ECO:0000313" key="19">
    <source>
        <dbReference type="Proteomes" id="UP000184038"/>
    </source>
</evidence>
<evidence type="ECO:0000256" key="9">
    <source>
        <dbReference type="ARBA" id="ARBA00032370"/>
    </source>
</evidence>
<keyword evidence="19" id="KW-1185">Reference proteome</keyword>
<feature type="transmembrane region" description="Helical" evidence="17">
    <location>
        <begin position="60"/>
        <end position="79"/>
    </location>
</feature>
<dbReference type="GO" id="GO:0009252">
    <property type="term" value="P:peptidoglycan biosynthetic process"/>
    <property type="evidence" value="ECO:0007669"/>
    <property type="project" value="UniProtKB-KW"/>
</dbReference>
<dbReference type="GO" id="GO:0051301">
    <property type="term" value="P:cell division"/>
    <property type="evidence" value="ECO:0007669"/>
    <property type="project" value="UniProtKB-KW"/>
</dbReference>
<evidence type="ECO:0000256" key="8">
    <source>
        <dbReference type="ARBA" id="ARBA00023136"/>
    </source>
</evidence>
<feature type="transmembrane region" description="Helical" evidence="17">
    <location>
        <begin position="21"/>
        <end position="40"/>
    </location>
</feature>
<dbReference type="PANTHER" id="PTHR30474">
    <property type="entry name" value="CELL CYCLE PROTEIN"/>
    <property type="match status" value="1"/>
</dbReference>
<evidence type="ECO:0000256" key="15">
    <source>
        <dbReference type="ARBA" id="ARBA00049902"/>
    </source>
</evidence>
<feature type="transmembrane region" description="Helical" evidence="17">
    <location>
        <begin position="124"/>
        <end position="147"/>
    </location>
</feature>
<dbReference type="EMBL" id="FRCP01000005">
    <property type="protein sequence ID" value="SHL96987.1"/>
    <property type="molecule type" value="Genomic_DNA"/>
</dbReference>
<keyword evidence="6" id="KW-0573">Peptidoglycan synthesis</keyword>
<evidence type="ECO:0000256" key="1">
    <source>
        <dbReference type="ARBA" id="ARBA00004141"/>
    </source>
</evidence>
<comment type="catalytic activity">
    <reaction evidence="15">
        <text>[GlcNAc-(1-&gt;4)-Mur2Ac(oyl-L-Ala-gamma-D-Glu-L-Lys-D-Ala-D-Ala)](n)-di-trans,octa-cis-undecaprenyl diphosphate + beta-D-GlcNAc-(1-&gt;4)-Mur2Ac(oyl-L-Ala-gamma-D-Glu-L-Lys-D-Ala-D-Ala)-di-trans,octa-cis-undecaprenyl diphosphate = [GlcNAc-(1-&gt;4)-Mur2Ac(oyl-L-Ala-gamma-D-Glu-L-Lys-D-Ala-D-Ala)](n+1)-di-trans,octa-cis-undecaprenyl diphosphate + di-trans,octa-cis-undecaprenyl diphosphate + H(+)</text>
        <dbReference type="Rhea" id="RHEA:23708"/>
        <dbReference type="Rhea" id="RHEA-COMP:9602"/>
        <dbReference type="Rhea" id="RHEA-COMP:9603"/>
        <dbReference type="ChEBI" id="CHEBI:15378"/>
        <dbReference type="ChEBI" id="CHEBI:58405"/>
        <dbReference type="ChEBI" id="CHEBI:60033"/>
        <dbReference type="ChEBI" id="CHEBI:78435"/>
        <dbReference type="EC" id="2.4.99.28"/>
    </reaction>
</comment>
<reference evidence="18 19" key="1">
    <citation type="submission" date="2016-11" db="EMBL/GenBank/DDBJ databases">
        <authorList>
            <person name="Jaros S."/>
            <person name="Januszkiewicz K."/>
            <person name="Wedrychowicz H."/>
        </authorList>
    </citation>
    <scope>NUCLEOTIDE SEQUENCE [LARGE SCALE GENOMIC DNA]</scope>
    <source>
        <strain evidence="18 19">DSM 15930</strain>
    </source>
</reference>
<name>A0A1M7EZM3_9FIRM</name>
<dbReference type="Proteomes" id="UP000184038">
    <property type="component" value="Unassembled WGS sequence"/>
</dbReference>
<keyword evidence="18" id="KW-0131">Cell cycle</keyword>
<keyword evidence="2" id="KW-0328">Glycosyltransferase</keyword>
<dbReference type="InterPro" id="IPR001182">
    <property type="entry name" value="FtsW/RodA"/>
</dbReference>
<evidence type="ECO:0000256" key="10">
    <source>
        <dbReference type="ARBA" id="ARBA00033270"/>
    </source>
</evidence>
<evidence type="ECO:0000256" key="17">
    <source>
        <dbReference type="SAM" id="Phobius"/>
    </source>
</evidence>
<evidence type="ECO:0000256" key="14">
    <source>
        <dbReference type="ARBA" id="ARBA00044770"/>
    </source>
</evidence>
<evidence type="ECO:0000256" key="16">
    <source>
        <dbReference type="ARBA" id="ARBA00049966"/>
    </source>
</evidence>
<keyword evidence="18" id="KW-0132">Cell division</keyword>
<dbReference type="RefSeq" id="WP_242952455.1">
    <property type="nucleotide sequence ID" value="NZ_FRCP01000005.1"/>
</dbReference>
<protein>
    <recommendedName>
        <fullName evidence="12">Probable peptidoglycan glycosyltransferase FtsW</fullName>
        <ecNumber evidence="14">2.4.99.28</ecNumber>
    </recommendedName>
    <alternativeName>
        <fullName evidence="13">Cell division protein FtsW</fullName>
    </alternativeName>
    <alternativeName>
        <fullName evidence="10">Cell wall polymerase</fullName>
    </alternativeName>
    <alternativeName>
        <fullName evidence="9">Peptidoglycan polymerase</fullName>
    </alternativeName>
</protein>
<comment type="subcellular location">
    <subcellularLocation>
        <location evidence="1">Membrane</location>
        <topology evidence="1">Multi-pass membrane protein</topology>
    </subcellularLocation>
</comment>
<dbReference type="GO" id="GO:0008955">
    <property type="term" value="F:peptidoglycan glycosyltransferase activity"/>
    <property type="evidence" value="ECO:0007669"/>
    <property type="project" value="UniProtKB-EC"/>
</dbReference>
<feature type="transmembrane region" description="Helical" evidence="17">
    <location>
        <begin position="159"/>
        <end position="175"/>
    </location>
</feature>
<proteinExistence type="inferred from homology"/>
<evidence type="ECO:0000256" key="4">
    <source>
        <dbReference type="ARBA" id="ARBA00022692"/>
    </source>
</evidence>
<feature type="transmembrane region" description="Helical" evidence="17">
    <location>
        <begin position="352"/>
        <end position="373"/>
    </location>
</feature>
<dbReference type="AlphaFoldDB" id="A0A1M7EZM3"/>
<evidence type="ECO:0000256" key="5">
    <source>
        <dbReference type="ARBA" id="ARBA00022960"/>
    </source>
</evidence>
<dbReference type="STRING" id="1120996.SAMN02746066_00294"/>
<evidence type="ECO:0000256" key="7">
    <source>
        <dbReference type="ARBA" id="ARBA00022989"/>
    </source>
</evidence>
<evidence type="ECO:0000256" key="12">
    <source>
        <dbReference type="ARBA" id="ARBA00041185"/>
    </source>
</evidence>
<keyword evidence="3" id="KW-0808">Transferase</keyword>